<gene>
    <name evidence="2" type="ORF">C3L33_22906</name>
</gene>
<feature type="domain" description="Mon2/Sec7/BIG1-like HDS" evidence="1">
    <location>
        <begin position="10"/>
        <end position="66"/>
    </location>
</feature>
<evidence type="ECO:0000313" key="2">
    <source>
        <dbReference type="EMBL" id="KAE9445196.1"/>
    </source>
</evidence>
<organism evidence="2">
    <name type="scientific">Rhododendron williamsianum</name>
    <dbReference type="NCBI Taxonomy" id="262921"/>
    <lineage>
        <taxon>Eukaryota</taxon>
        <taxon>Viridiplantae</taxon>
        <taxon>Streptophyta</taxon>
        <taxon>Embryophyta</taxon>
        <taxon>Tracheophyta</taxon>
        <taxon>Spermatophyta</taxon>
        <taxon>Magnoliopsida</taxon>
        <taxon>eudicotyledons</taxon>
        <taxon>Gunneridae</taxon>
        <taxon>Pentapetalae</taxon>
        <taxon>asterids</taxon>
        <taxon>Ericales</taxon>
        <taxon>Ericaceae</taxon>
        <taxon>Ericoideae</taxon>
        <taxon>Rhodoreae</taxon>
        <taxon>Rhododendron</taxon>
    </lineage>
</organism>
<dbReference type="InterPro" id="IPR015403">
    <property type="entry name" value="Mon2/Sec7/BIG1-like_HDS"/>
</dbReference>
<evidence type="ECO:0000259" key="1">
    <source>
        <dbReference type="Pfam" id="PF09324"/>
    </source>
</evidence>
<name>A0A6A4K6U1_9ERIC</name>
<dbReference type="Pfam" id="PF09324">
    <property type="entry name" value="Sec7-like_HDS"/>
    <property type="match status" value="1"/>
</dbReference>
<accession>A0A6A4K6U1</accession>
<proteinExistence type="predicted"/>
<comment type="caution">
    <text evidence="2">The sequence shown here is derived from an EMBL/GenBank/DDBJ whole genome shotgun (WGS) entry which is preliminary data.</text>
</comment>
<dbReference type="OrthoDB" id="430364at2759"/>
<reference evidence="2" key="1">
    <citation type="journal article" date="2019" name="Genome Biol. Evol.">
        <title>The Rhododendron genome and chromosomal organization provide insight into shared whole-genome duplications across the heath family (Ericaceae).</title>
        <authorList>
            <person name="Soza V.L."/>
            <person name="Lindsley D."/>
            <person name="Waalkes A."/>
            <person name="Ramage E."/>
            <person name="Patwardhan R.P."/>
            <person name="Burton J.N."/>
            <person name="Adey A."/>
            <person name="Kumar A."/>
            <person name="Qiu R."/>
            <person name="Shendure J."/>
            <person name="Hall B."/>
        </authorList>
    </citation>
    <scope>NUCLEOTIDE SEQUENCE</scope>
    <source>
        <strain evidence="2">RSF 1966-606</strain>
    </source>
</reference>
<dbReference type="EMBL" id="QEFC01004416">
    <property type="protein sequence ID" value="KAE9445196.1"/>
    <property type="molecule type" value="Genomic_DNA"/>
</dbReference>
<dbReference type="AlphaFoldDB" id="A0A6A4K6U1"/>
<sequence length="187" mass="21052">MDSLRQLAMKFLEREELADCNFQNEFLRSFVIVMRKSNSADIRELIVRCLSQMVLSRVSNVKSGRKMCAAAGGVSKVFSAVFCLALSGFSMVQKNVLSNAIEWQKTAVFYGFARQRLVCICAVPFLGDCCGWMENDFGSWFRHQLSHRQSPNLNALGAPFNIGLRNPALALMSLIPTKENAPAYWWP</sequence>
<feature type="non-terminal residue" evidence="2">
    <location>
        <position position="1"/>
    </location>
</feature>
<protein>
    <recommendedName>
        <fullName evidence="1">Mon2/Sec7/BIG1-like HDS domain-containing protein</fullName>
    </recommendedName>
</protein>